<name>A0A1G6X781_9RHOB</name>
<accession>A0A1G6X781</accession>
<dbReference type="SMART" id="SM01034">
    <property type="entry name" value="BLUF"/>
    <property type="match status" value="1"/>
</dbReference>
<dbReference type="RefSeq" id="WP_090521485.1">
    <property type="nucleotide sequence ID" value="NZ_FNAH01000002.1"/>
</dbReference>
<feature type="domain" description="BLUF" evidence="1">
    <location>
        <begin position="3"/>
        <end position="94"/>
    </location>
</feature>
<dbReference type="InterPro" id="IPR007024">
    <property type="entry name" value="BLUF_domain"/>
</dbReference>
<dbReference type="AlphaFoldDB" id="A0A1G6X781"/>
<dbReference type="PROSITE" id="PS50925">
    <property type="entry name" value="BLUF"/>
    <property type="match status" value="1"/>
</dbReference>
<dbReference type="EMBL" id="FNAH01000002">
    <property type="protein sequence ID" value="SDD73215.1"/>
    <property type="molecule type" value="Genomic_DNA"/>
</dbReference>
<reference evidence="2 3" key="1">
    <citation type="submission" date="2016-10" db="EMBL/GenBank/DDBJ databases">
        <authorList>
            <person name="de Groot N.N."/>
        </authorList>
    </citation>
    <scope>NUCLEOTIDE SEQUENCE [LARGE SCALE GENOMIC DNA]</scope>
    <source>
        <strain evidence="2 3">DSM 22220</strain>
    </source>
</reference>
<keyword evidence="3" id="KW-1185">Reference proteome</keyword>
<organism evidence="2 3">
    <name type="scientific">Paracoccus isoporae</name>
    <dbReference type="NCBI Taxonomy" id="591205"/>
    <lineage>
        <taxon>Bacteria</taxon>
        <taxon>Pseudomonadati</taxon>
        <taxon>Pseudomonadota</taxon>
        <taxon>Alphaproteobacteria</taxon>
        <taxon>Rhodobacterales</taxon>
        <taxon>Paracoccaceae</taxon>
        <taxon>Paracoccus</taxon>
    </lineage>
</organism>
<evidence type="ECO:0000313" key="3">
    <source>
        <dbReference type="Proteomes" id="UP000199344"/>
    </source>
</evidence>
<sequence length="133" mass="14898">MALAHLLYRSSGRLDRFGSDCAAILQTARRRNGSLGLTGFLHAEDGIFVQWLEGPEESVEEVSQSILADKRHRDIAVFSRGPIDARQFPDWTMGYSDGDQALLFDFLAERGTNSHDLRGYADCLHQFLLLRAA</sequence>
<evidence type="ECO:0000313" key="2">
    <source>
        <dbReference type="EMBL" id="SDD73215.1"/>
    </source>
</evidence>
<dbReference type="Proteomes" id="UP000199344">
    <property type="component" value="Unassembled WGS sequence"/>
</dbReference>
<dbReference type="InterPro" id="IPR036046">
    <property type="entry name" value="Acylphosphatase-like_dom_sf"/>
</dbReference>
<proteinExistence type="predicted"/>
<dbReference type="GO" id="GO:0009882">
    <property type="term" value="F:blue light photoreceptor activity"/>
    <property type="evidence" value="ECO:0007669"/>
    <property type="project" value="InterPro"/>
</dbReference>
<dbReference type="SMR" id="A0A1G6X781"/>
<gene>
    <name evidence="2" type="ORF">SAMN05421538_102303</name>
</gene>
<evidence type="ECO:0000259" key="1">
    <source>
        <dbReference type="PROSITE" id="PS50925"/>
    </source>
</evidence>
<dbReference type="Gene3D" id="3.30.70.100">
    <property type="match status" value="1"/>
</dbReference>
<dbReference type="OrthoDB" id="196105at2"/>
<dbReference type="SUPFAM" id="SSF54975">
    <property type="entry name" value="Acylphosphatase/BLUF domain-like"/>
    <property type="match status" value="1"/>
</dbReference>
<dbReference type="Pfam" id="PF04940">
    <property type="entry name" value="BLUF"/>
    <property type="match status" value="1"/>
</dbReference>
<protein>
    <submittedName>
        <fullName evidence="2">Sensors of blue-light using FAD</fullName>
    </submittedName>
</protein>
<dbReference type="GO" id="GO:0071949">
    <property type="term" value="F:FAD binding"/>
    <property type="evidence" value="ECO:0007669"/>
    <property type="project" value="InterPro"/>
</dbReference>
<dbReference type="STRING" id="591205.SAMN05421538_102303"/>